<accession>A0ABY8REM4</accession>
<sequence length="78" mass="9266">MKRKYPLVPSKDEDMQKVIWEELRIITLFLANNETNTEKNMQAISTIENRMVSTYDFENGINKICEILKQIEKNTSRQ</sequence>
<dbReference type="Proteomes" id="UP001241656">
    <property type="component" value="Chromosome"/>
</dbReference>
<proteinExistence type="predicted"/>
<name>A0ABY8REM4_9FLAO</name>
<keyword evidence="2" id="KW-1185">Reference proteome</keyword>
<protein>
    <submittedName>
        <fullName evidence="1">Uncharacterized protein</fullName>
    </submittedName>
</protein>
<evidence type="ECO:0000313" key="1">
    <source>
        <dbReference type="EMBL" id="WHF52390.1"/>
    </source>
</evidence>
<evidence type="ECO:0000313" key="2">
    <source>
        <dbReference type="Proteomes" id="UP001241656"/>
    </source>
</evidence>
<gene>
    <name evidence="1" type="ORF">QGN23_03700</name>
</gene>
<dbReference type="EMBL" id="CP124855">
    <property type="protein sequence ID" value="WHF52390.1"/>
    <property type="molecule type" value="Genomic_DNA"/>
</dbReference>
<organism evidence="1 2">
    <name type="scientific">Chryseobacterium gotjawalense</name>
    <dbReference type="NCBI Taxonomy" id="3042315"/>
    <lineage>
        <taxon>Bacteria</taxon>
        <taxon>Pseudomonadati</taxon>
        <taxon>Bacteroidota</taxon>
        <taxon>Flavobacteriia</taxon>
        <taxon>Flavobacteriales</taxon>
        <taxon>Weeksellaceae</taxon>
        <taxon>Chryseobacterium group</taxon>
        <taxon>Chryseobacterium</taxon>
    </lineage>
</organism>
<reference evidence="1 2" key="1">
    <citation type="submission" date="2023-05" db="EMBL/GenBank/DDBJ databases">
        <title>Genomic insight into Chryseobacterium sp. wdc7 isolated forest soil (Gotjawal).</title>
        <authorList>
            <person name="Park S.-J."/>
        </authorList>
    </citation>
    <scope>NUCLEOTIDE SEQUENCE [LARGE SCALE GENOMIC DNA]</scope>
    <source>
        <strain evidence="2">wdc7</strain>
    </source>
</reference>
<dbReference type="RefSeq" id="WP_282905685.1">
    <property type="nucleotide sequence ID" value="NZ_CP124855.1"/>
</dbReference>